<organism evidence="2">
    <name type="scientific">Jonesiaceae bacterium BS-20</name>
    <dbReference type="NCBI Taxonomy" id="3120821"/>
    <lineage>
        <taxon>Bacteria</taxon>
        <taxon>Bacillati</taxon>
        <taxon>Actinomycetota</taxon>
        <taxon>Actinomycetes</taxon>
        <taxon>Micrococcales</taxon>
        <taxon>Jonesiaceae</taxon>
    </lineage>
</organism>
<evidence type="ECO:0000313" key="2">
    <source>
        <dbReference type="EMBL" id="XBH21703.1"/>
    </source>
</evidence>
<dbReference type="InterPro" id="IPR049978">
    <property type="entry name" value="SCO6880-like"/>
</dbReference>
<dbReference type="NCBIfam" id="NF042935">
    <property type="entry name" value="SCO6880_fam"/>
    <property type="match status" value="1"/>
</dbReference>
<dbReference type="AlphaFoldDB" id="A0AAU7DXM4"/>
<proteinExistence type="predicted"/>
<dbReference type="EMBL" id="CP146203">
    <property type="protein sequence ID" value="XBH21703.1"/>
    <property type="molecule type" value="Genomic_DNA"/>
</dbReference>
<evidence type="ECO:0000256" key="1">
    <source>
        <dbReference type="SAM" id="Phobius"/>
    </source>
</evidence>
<keyword evidence="1" id="KW-0812">Transmembrane</keyword>
<feature type="transmembrane region" description="Helical" evidence="1">
    <location>
        <begin position="21"/>
        <end position="42"/>
    </location>
</feature>
<accession>A0AAU7DXM4</accession>
<reference evidence="2" key="1">
    <citation type="submission" date="2024-02" db="EMBL/GenBank/DDBJ databases">
        <title>Tomenella chthoni gen. nov. sp. nov., a member of the family Jonesiaceae isolated from bat guano.</title>
        <authorList>
            <person name="Miller S.L."/>
            <person name="King J."/>
            <person name="Sankaranarayanan K."/>
            <person name="Lawson P.A."/>
        </authorList>
    </citation>
    <scope>NUCLEOTIDE SEQUENCE</scope>
    <source>
        <strain evidence="2">BS-20</strain>
    </source>
</reference>
<keyword evidence="1" id="KW-1133">Transmembrane helix</keyword>
<gene>
    <name evidence="2" type="ORF">V5R04_00285</name>
</gene>
<keyword evidence="1" id="KW-0472">Membrane</keyword>
<protein>
    <submittedName>
        <fullName evidence="2">SCO6880 family protein</fullName>
    </submittedName>
</protein>
<sequence length="493" mass="52552">MSDEQIIRTYGNWLAPVRAGFGKLSFGASMGLVAGLVMTVFINATAGLMPALGFLGLVGTGVAAVTVKDGHGVSVVNRMGEVMRFWRAKTQGKNLYRSGVTAPRRGDGAVRLPGILSKVSVTEHRDAYQRPFALLQHPSGTVAVVIASYPEGDSLVDRETLDQQVARWGLWLTQLSQEMGIVAASVTIESVPDSGTRLRREVEQRIDPAAPQLAQLVLEDVIDSYKEGAAQVRAWITITFDPGKMGVKRRDGDQVARDIGSRLPGLTQGLGATGGGALHLVAVNELCRIARVAYDPASEALFDQAAAENTVVDIDFSQVGPTGAVAGWDTYRHDSGLSRTWVMTAPPRGAVQSSVLSRLIAPSRDVDRKRVTLLYQPISAGRAPDLVEKDVNQALAGVASSNRPTQRKQAELRSAQQVAREEADGASLVDFGIVITATTQDGEIEDVAAAINALASSARLQVRPAYGAQDTAFAMGLPFGLRPSSDSLVKWSK</sequence>
<name>A0AAU7DXM4_9MICO</name>